<evidence type="ECO:0000256" key="1">
    <source>
        <dbReference type="ARBA" id="ARBA00022884"/>
    </source>
</evidence>
<reference evidence="5" key="2">
    <citation type="submission" date="2018-03" db="EMBL/GenBank/DDBJ databases">
        <title>The Triticum urartu genome reveals the dynamic nature of wheat genome evolution.</title>
        <authorList>
            <person name="Ling H."/>
            <person name="Ma B."/>
            <person name="Shi X."/>
            <person name="Liu H."/>
            <person name="Dong L."/>
            <person name="Sun H."/>
            <person name="Cao Y."/>
            <person name="Gao Q."/>
            <person name="Zheng S."/>
            <person name="Li Y."/>
            <person name="Yu Y."/>
            <person name="Du H."/>
            <person name="Qi M."/>
            <person name="Li Y."/>
            <person name="Yu H."/>
            <person name="Cui Y."/>
            <person name="Wang N."/>
            <person name="Chen C."/>
            <person name="Wu H."/>
            <person name="Zhao Y."/>
            <person name="Zhang J."/>
            <person name="Li Y."/>
            <person name="Zhou W."/>
            <person name="Zhang B."/>
            <person name="Hu W."/>
            <person name="Eijk M."/>
            <person name="Tang J."/>
            <person name="Witsenboer H."/>
            <person name="Zhao S."/>
            <person name="Li Z."/>
            <person name="Zhang A."/>
            <person name="Wang D."/>
            <person name="Liang C."/>
        </authorList>
    </citation>
    <scope>NUCLEOTIDE SEQUENCE [LARGE SCALE GENOMIC DNA]</scope>
    <source>
        <strain evidence="5">cv. G1812</strain>
    </source>
</reference>
<evidence type="ECO:0000259" key="4">
    <source>
        <dbReference type="PROSITE" id="PS50102"/>
    </source>
</evidence>
<organism evidence="5 6">
    <name type="scientific">Triticum urartu</name>
    <name type="common">Red wild einkorn</name>
    <name type="synonym">Crithodium urartu</name>
    <dbReference type="NCBI Taxonomy" id="4572"/>
    <lineage>
        <taxon>Eukaryota</taxon>
        <taxon>Viridiplantae</taxon>
        <taxon>Streptophyta</taxon>
        <taxon>Embryophyta</taxon>
        <taxon>Tracheophyta</taxon>
        <taxon>Spermatophyta</taxon>
        <taxon>Magnoliopsida</taxon>
        <taxon>Liliopsida</taxon>
        <taxon>Poales</taxon>
        <taxon>Poaceae</taxon>
        <taxon>BOP clade</taxon>
        <taxon>Pooideae</taxon>
        <taxon>Triticodae</taxon>
        <taxon>Triticeae</taxon>
        <taxon>Triticinae</taxon>
        <taxon>Triticum</taxon>
    </lineage>
</organism>
<evidence type="ECO:0000256" key="2">
    <source>
        <dbReference type="PROSITE-ProRule" id="PRU00176"/>
    </source>
</evidence>
<feature type="compositionally biased region" description="Polar residues" evidence="3">
    <location>
        <begin position="19"/>
        <end position="28"/>
    </location>
</feature>
<dbReference type="Pfam" id="PF00076">
    <property type="entry name" value="RRM_1"/>
    <property type="match status" value="2"/>
</dbReference>
<dbReference type="Proteomes" id="UP000015106">
    <property type="component" value="Chromosome 6"/>
</dbReference>
<dbReference type="EnsemblPlants" id="TuG1812G0600002282.01.T01">
    <property type="protein sequence ID" value="TuG1812G0600002282.01.T01.cds256784"/>
    <property type="gene ID" value="TuG1812G0600002282.01"/>
</dbReference>
<proteinExistence type="predicted"/>
<dbReference type="GO" id="GO:0003723">
    <property type="term" value="F:RNA binding"/>
    <property type="evidence" value="ECO:0007669"/>
    <property type="project" value="UniProtKB-UniRule"/>
</dbReference>
<feature type="region of interest" description="Disordered" evidence="3">
    <location>
        <begin position="6"/>
        <end position="34"/>
    </location>
</feature>
<dbReference type="Gramene" id="TuG1812G0600002282.01.T01">
    <property type="protein sequence ID" value="TuG1812G0600002282.01.T01.cds256784"/>
    <property type="gene ID" value="TuG1812G0600002282.01"/>
</dbReference>
<sequence>CVCWKPGSRGCDKARTRGRTNSATNPQQPAADECKEEEIIEGLPEPFSRDELLDVLVQVRLRDPTLLSRLATSAASDAAHRRLYIHGLSPSGTSAALAAAFVPFGVLDGCHAVADRATGRCRGYGFIILRRCSSRRRALADSSKRVGGRPIACQFASVGPAGPSPGGTGRKLLVDRVPARTSIDELRRFFSEFGEIEAGSLVADHATGQFCGYATFLYKSPEGIAKGLEEPRKVFDGCELHCRHAQRQTKRKCATAAPEDTGCQINVTRAAAFQFPFRRRYSQLPPRSHF</sequence>
<dbReference type="SMART" id="SM00360">
    <property type="entry name" value="RRM"/>
    <property type="match status" value="2"/>
</dbReference>
<dbReference type="AlphaFoldDB" id="A0A8R7QTD9"/>
<protein>
    <recommendedName>
        <fullName evidence="4">RRM domain-containing protein</fullName>
    </recommendedName>
</protein>
<dbReference type="InterPro" id="IPR000504">
    <property type="entry name" value="RRM_dom"/>
</dbReference>
<gene>
    <name evidence="5" type="primary">LOC125516808</name>
</gene>
<dbReference type="Gene3D" id="3.30.70.330">
    <property type="match status" value="2"/>
</dbReference>
<accession>A0A8R7QTD9</accession>
<dbReference type="InterPro" id="IPR035979">
    <property type="entry name" value="RBD_domain_sf"/>
</dbReference>
<evidence type="ECO:0000313" key="6">
    <source>
        <dbReference type="Proteomes" id="UP000015106"/>
    </source>
</evidence>
<feature type="domain" description="RRM" evidence="4">
    <location>
        <begin position="81"/>
        <end position="158"/>
    </location>
</feature>
<keyword evidence="1 2" id="KW-0694">RNA-binding</keyword>
<name>A0A8R7QTD9_TRIUA</name>
<reference evidence="5" key="3">
    <citation type="submission" date="2022-06" db="UniProtKB">
        <authorList>
            <consortium name="EnsemblPlants"/>
        </authorList>
    </citation>
    <scope>IDENTIFICATION</scope>
</reference>
<evidence type="ECO:0000256" key="3">
    <source>
        <dbReference type="SAM" id="MobiDB-lite"/>
    </source>
</evidence>
<dbReference type="GO" id="GO:0005634">
    <property type="term" value="C:nucleus"/>
    <property type="evidence" value="ECO:0007669"/>
    <property type="project" value="TreeGrafter"/>
</dbReference>
<reference evidence="6" key="1">
    <citation type="journal article" date="2013" name="Nature">
        <title>Draft genome of the wheat A-genome progenitor Triticum urartu.</title>
        <authorList>
            <person name="Ling H.Q."/>
            <person name="Zhao S."/>
            <person name="Liu D."/>
            <person name="Wang J."/>
            <person name="Sun H."/>
            <person name="Zhang C."/>
            <person name="Fan H."/>
            <person name="Li D."/>
            <person name="Dong L."/>
            <person name="Tao Y."/>
            <person name="Gao C."/>
            <person name="Wu H."/>
            <person name="Li Y."/>
            <person name="Cui Y."/>
            <person name="Guo X."/>
            <person name="Zheng S."/>
            <person name="Wang B."/>
            <person name="Yu K."/>
            <person name="Liang Q."/>
            <person name="Yang W."/>
            <person name="Lou X."/>
            <person name="Chen J."/>
            <person name="Feng M."/>
            <person name="Jian J."/>
            <person name="Zhang X."/>
            <person name="Luo G."/>
            <person name="Jiang Y."/>
            <person name="Liu J."/>
            <person name="Wang Z."/>
            <person name="Sha Y."/>
            <person name="Zhang B."/>
            <person name="Wu H."/>
            <person name="Tang D."/>
            <person name="Shen Q."/>
            <person name="Xue P."/>
            <person name="Zou S."/>
            <person name="Wang X."/>
            <person name="Liu X."/>
            <person name="Wang F."/>
            <person name="Yang Y."/>
            <person name="An X."/>
            <person name="Dong Z."/>
            <person name="Zhang K."/>
            <person name="Zhang X."/>
            <person name="Luo M.C."/>
            <person name="Dvorak J."/>
            <person name="Tong Y."/>
            <person name="Wang J."/>
            <person name="Yang H."/>
            <person name="Li Z."/>
            <person name="Wang D."/>
            <person name="Zhang A."/>
            <person name="Wang J."/>
        </authorList>
    </citation>
    <scope>NUCLEOTIDE SEQUENCE</scope>
    <source>
        <strain evidence="6">cv. G1812</strain>
    </source>
</reference>
<feature type="domain" description="RRM" evidence="4">
    <location>
        <begin position="170"/>
        <end position="272"/>
    </location>
</feature>
<dbReference type="InterPro" id="IPR012677">
    <property type="entry name" value="Nucleotide-bd_a/b_plait_sf"/>
</dbReference>
<dbReference type="PANTHER" id="PTHR48024:SF17">
    <property type="entry name" value="OS02G0602600 PROTEIN"/>
    <property type="match status" value="1"/>
</dbReference>
<dbReference type="PANTHER" id="PTHR48024">
    <property type="entry name" value="GEO13361P1-RELATED"/>
    <property type="match status" value="1"/>
</dbReference>
<dbReference type="InterPro" id="IPR050886">
    <property type="entry name" value="RNA-binding_reg"/>
</dbReference>
<evidence type="ECO:0000313" key="5">
    <source>
        <dbReference type="EnsemblPlants" id="TuG1812G0600002282.01.T01.cds256784"/>
    </source>
</evidence>
<keyword evidence="6" id="KW-1185">Reference proteome</keyword>
<dbReference type="PROSITE" id="PS50102">
    <property type="entry name" value="RRM"/>
    <property type="match status" value="2"/>
</dbReference>
<dbReference type="SUPFAM" id="SSF54928">
    <property type="entry name" value="RNA-binding domain, RBD"/>
    <property type="match status" value="2"/>
</dbReference>